<dbReference type="AlphaFoldDB" id="A0A1X7SI23"/>
<name>A0A1X7SI23_AMPQE</name>
<proteinExistence type="predicted"/>
<evidence type="ECO:0000313" key="1">
    <source>
        <dbReference type="EnsemblMetazoa" id="Aqu2.1.01753_001"/>
    </source>
</evidence>
<reference evidence="1" key="1">
    <citation type="submission" date="2017-05" db="UniProtKB">
        <authorList>
            <consortium name="EnsemblMetazoa"/>
        </authorList>
    </citation>
    <scope>IDENTIFICATION</scope>
</reference>
<sequence>MESGQSSLIRHYHLAFYQKNLKSPCIINKQTKYYTDRADDDISMQVCEPYEMHRTKLSVEDEGVYDECQASPED</sequence>
<organism evidence="1">
    <name type="scientific">Amphimedon queenslandica</name>
    <name type="common">Sponge</name>
    <dbReference type="NCBI Taxonomy" id="400682"/>
    <lineage>
        <taxon>Eukaryota</taxon>
        <taxon>Metazoa</taxon>
        <taxon>Porifera</taxon>
        <taxon>Demospongiae</taxon>
        <taxon>Heteroscleromorpha</taxon>
        <taxon>Haplosclerida</taxon>
        <taxon>Niphatidae</taxon>
        <taxon>Amphimedon</taxon>
    </lineage>
</organism>
<protein>
    <submittedName>
        <fullName evidence="1">Uncharacterized protein</fullName>
    </submittedName>
</protein>
<dbReference type="InParanoid" id="A0A1X7SI23"/>
<dbReference type="EnsemblMetazoa" id="Aqu2.1.01753_001">
    <property type="protein sequence ID" value="Aqu2.1.01753_001"/>
    <property type="gene ID" value="Aqu2.1.01753"/>
</dbReference>
<accession>A0A1X7SI23</accession>